<feature type="transmembrane region" description="Helical" evidence="8">
    <location>
        <begin position="242"/>
        <end position="258"/>
    </location>
</feature>
<feature type="transmembrane region" description="Helical" evidence="8">
    <location>
        <begin position="506"/>
        <end position="524"/>
    </location>
</feature>
<keyword evidence="2" id="KW-1003">Cell membrane</keyword>
<evidence type="ECO:0000256" key="5">
    <source>
        <dbReference type="ARBA" id="ARBA00022692"/>
    </source>
</evidence>
<feature type="transmembrane region" description="Helical" evidence="8">
    <location>
        <begin position="264"/>
        <end position="283"/>
    </location>
</feature>
<name>A0A212PRV8_9CHLR</name>
<reference evidence="11" key="1">
    <citation type="submission" date="2017-06" db="EMBL/GenBank/DDBJ databases">
        <authorList>
            <person name="Varghese N."/>
            <person name="Submissions S."/>
        </authorList>
    </citation>
    <scope>NUCLEOTIDE SEQUENCE [LARGE SCALE GENOMIC DNA]</scope>
    <source>
        <strain evidence="11">JAD2</strain>
    </source>
</reference>
<gene>
    <name evidence="10" type="ORF">SAMN02746019_00029820</name>
</gene>
<evidence type="ECO:0000256" key="4">
    <source>
        <dbReference type="ARBA" id="ARBA00022679"/>
    </source>
</evidence>
<dbReference type="GO" id="GO:0005886">
    <property type="term" value="C:plasma membrane"/>
    <property type="evidence" value="ECO:0007669"/>
    <property type="project" value="UniProtKB-SubCell"/>
</dbReference>
<evidence type="ECO:0000256" key="9">
    <source>
        <dbReference type="SAM" id="SignalP"/>
    </source>
</evidence>
<keyword evidence="7 8" id="KW-0472">Membrane</keyword>
<proteinExistence type="predicted"/>
<feature type="chain" id="PRO_5012532917" evidence="9">
    <location>
        <begin position="22"/>
        <end position="654"/>
    </location>
</feature>
<feature type="transmembrane region" description="Helical" evidence="8">
    <location>
        <begin position="446"/>
        <end position="464"/>
    </location>
</feature>
<keyword evidence="4" id="KW-0808">Transferase</keyword>
<dbReference type="PANTHER" id="PTHR33908">
    <property type="entry name" value="MANNOSYLTRANSFERASE YKCB-RELATED"/>
    <property type="match status" value="1"/>
</dbReference>
<dbReference type="GO" id="GO:0009103">
    <property type="term" value="P:lipopolysaccharide biosynthetic process"/>
    <property type="evidence" value="ECO:0007669"/>
    <property type="project" value="UniProtKB-ARBA"/>
</dbReference>
<dbReference type="EMBL" id="FYEK01000002">
    <property type="protein sequence ID" value="SNB49657.1"/>
    <property type="molecule type" value="Genomic_DNA"/>
</dbReference>
<feature type="transmembrane region" description="Helical" evidence="8">
    <location>
        <begin position="213"/>
        <end position="233"/>
    </location>
</feature>
<evidence type="ECO:0000256" key="8">
    <source>
        <dbReference type="SAM" id="Phobius"/>
    </source>
</evidence>
<dbReference type="Proteomes" id="UP000197025">
    <property type="component" value="Unassembled WGS sequence"/>
</dbReference>
<sequence length="654" mass="73202">MARRIASALAFSLAGLLAVFAQGLLDASPREAPDPRAFGVYAGALALFLWALRQEPAWLEGERPIAPSASPSIPGRPLWAVLSLGFSALAFLESGGNRFRLLGVIAWGLAVAAWLAAWWDAPLPRWPREGWRVRGWHLVLLLVLGLGISFRYWDLWNLPLDVNSDHAEKLLDVRDVLNGEYRIFFPRNTGREAFQFYLAAATIRLFGMPLHKFTLQVGTAFIGVLLLPALYLLGAALWGRHGGLWTMFLGAVASWAVIPSRVGLRYPFLPTFAAWSLAFLIRGLRSGRRADFLGMGLFLGIGLYGYSPFRGMIAALPAAFLLVWGIRRGWRTAEGWRQMRDFILGMLTALPVLAPMLRFIVESPEMFFYRLMTRVSTWEKPIEGNPLWILANNLRRALLMFHWTGDEVYVATIPLRPMLDPVMGALLVLGGVAAFGWMIRRRDPVPLAALAAGFVMLFPSAYNLSFPRENPSTVRAAGALPSVLTLAALVPAMWTAWWGRAGARRWLGWGIAGLLVLTLIRLNAVRVFETYAQSYCRHVLNASDAAEILRGFYAGGGPPTNAFYVAYPYWFDSRLIGMWLGDLDWPYTVWYEDLPHGVARHRRVPGPKLYLVHPEDEATRAVLQAAYPRGWWAWRPRSHCDGLGIWVFHVPPDS</sequence>
<keyword evidence="11" id="KW-1185">Reference proteome</keyword>
<feature type="transmembrane region" description="Helical" evidence="8">
    <location>
        <begin position="104"/>
        <end position="123"/>
    </location>
</feature>
<keyword evidence="6 8" id="KW-1133">Transmembrane helix</keyword>
<feature type="transmembrane region" description="Helical" evidence="8">
    <location>
        <begin position="476"/>
        <end position="494"/>
    </location>
</feature>
<dbReference type="AlphaFoldDB" id="A0A212PRV8"/>
<organism evidence="10 11">
    <name type="scientific">Thermoflexus hugenholtzii JAD2</name>
    <dbReference type="NCBI Taxonomy" id="877466"/>
    <lineage>
        <taxon>Bacteria</taxon>
        <taxon>Bacillati</taxon>
        <taxon>Chloroflexota</taxon>
        <taxon>Thermoflexia</taxon>
        <taxon>Thermoflexales</taxon>
        <taxon>Thermoflexaceae</taxon>
        <taxon>Thermoflexus</taxon>
    </lineage>
</organism>
<feature type="transmembrane region" description="Helical" evidence="8">
    <location>
        <begin position="290"/>
        <end position="306"/>
    </location>
</feature>
<dbReference type="OrthoDB" id="161174at2"/>
<keyword evidence="9" id="KW-0732">Signal</keyword>
<comment type="subcellular location">
    <subcellularLocation>
        <location evidence="1">Cell membrane</location>
        <topology evidence="1">Multi-pass membrane protein</topology>
    </subcellularLocation>
</comment>
<feature type="transmembrane region" description="Helical" evidence="8">
    <location>
        <begin position="342"/>
        <end position="361"/>
    </location>
</feature>
<dbReference type="RefSeq" id="WP_088569837.1">
    <property type="nucleotide sequence ID" value="NZ_FYEK01000002.1"/>
</dbReference>
<feature type="transmembrane region" description="Helical" evidence="8">
    <location>
        <begin position="135"/>
        <end position="153"/>
    </location>
</feature>
<dbReference type="InterPro" id="IPR050297">
    <property type="entry name" value="LipidA_mod_glycosyltrf_83"/>
</dbReference>
<evidence type="ECO:0000256" key="2">
    <source>
        <dbReference type="ARBA" id="ARBA00022475"/>
    </source>
</evidence>
<feature type="transmembrane region" description="Helical" evidence="8">
    <location>
        <begin position="422"/>
        <end position="439"/>
    </location>
</feature>
<feature type="signal peptide" evidence="9">
    <location>
        <begin position="1"/>
        <end position="21"/>
    </location>
</feature>
<dbReference type="PANTHER" id="PTHR33908:SF3">
    <property type="entry name" value="UNDECAPRENYL PHOSPHATE-ALPHA-4-AMINO-4-DEOXY-L-ARABINOSE ARABINOSYL TRANSFERASE"/>
    <property type="match status" value="1"/>
</dbReference>
<evidence type="ECO:0000256" key="7">
    <source>
        <dbReference type="ARBA" id="ARBA00023136"/>
    </source>
</evidence>
<keyword evidence="5 8" id="KW-0812">Transmembrane</keyword>
<dbReference type="GO" id="GO:0010041">
    <property type="term" value="P:response to iron(III) ion"/>
    <property type="evidence" value="ECO:0007669"/>
    <property type="project" value="TreeGrafter"/>
</dbReference>
<accession>A0A212PRV8</accession>
<feature type="transmembrane region" description="Helical" evidence="8">
    <location>
        <begin position="312"/>
        <end position="330"/>
    </location>
</feature>
<evidence type="ECO:0000313" key="10">
    <source>
        <dbReference type="EMBL" id="SNB49657.1"/>
    </source>
</evidence>
<evidence type="ECO:0000313" key="11">
    <source>
        <dbReference type="Proteomes" id="UP000197025"/>
    </source>
</evidence>
<protein>
    <submittedName>
        <fullName evidence="10">Uncharacterized protein</fullName>
    </submittedName>
</protein>
<evidence type="ECO:0000256" key="3">
    <source>
        <dbReference type="ARBA" id="ARBA00022676"/>
    </source>
</evidence>
<dbReference type="GO" id="GO:0016763">
    <property type="term" value="F:pentosyltransferase activity"/>
    <property type="evidence" value="ECO:0007669"/>
    <property type="project" value="TreeGrafter"/>
</dbReference>
<dbReference type="InParanoid" id="A0A212PRV8"/>
<evidence type="ECO:0000256" key="1">
    <source>
        <dbReference type="ARBA" id="ARBA00004651"/>
    </source>
</evidence>
<keyword evidence="3" id="KW-0328">Glycosyltransferase</keyword>
<evidence type="ECO:0000256" key="6">
    <source>
        <dbReference type="ARBA" id="ARBA00022989"/>
    </source>
</evidence>